<sequence>MRRALCRHCSFLLRTKSSIHFARLYASDSVQGLDQAIIARARRLADQYNQLSKEAATDTDFTPETAQRQKRLSELEQVNAAWTAWRASQDNLKELQGLMQSTDDAEMKALAAEDLEITRQELQSCSDELEKSIMPKHPQAHLPALLEIRAGVGGDEANLFAGDLLRMYEKYAASKRWTIQLYSISRTEIGDGITEAVLSISAGKRQGEVFGRLQGEAGVHRVQRTPATETKGRTHTSTVSVHVLPEVDDDAEQAFKLDMSEVKLEVMRSRGAGGQHVNRTESAVRLTHIPTGLSISMQDSRSQHANKRAAITILTSKLAALRQDEADAVQVGLRRQQVSSSDRSEKIRTYNFAQNRVTDHRCGYSSHDLEGVLAGGEALDGMLDEAGKWIAKQALQASEET</sequence>
<dbReference type="InterPro" id="IPR050057">
    <property type="entry name" value="Prokaryotic/Mito_RF"/>
</dbReference>
<dbReference type="Gene3D" id="6.10.140.1950">
    <property type="match status" value="1"/>
</dbReference>
<evidence type="ECO:0000256" key="3">
    <source>
        <dbReference type="ARBA" id="ARBA00022917"/>
    </source>
</evidence>
<dbReference type="RefSeq" id="XP_040722190.1">
    <property type="nucleotide sequence ID" value="XM_040866308.1"/>
</dbReference>
<gene>
    <name evidence="5" type="ORF">BCR37DRAFT_192933</name>
</gene>
<dbReference type="Gene3D" id="3.30.70.1660">
    <property type="match status" value="1"/>
</dbReference>
<feature type="domain" description="Prokaryotic-type class I peptide chain release factors" evidence="4">
    <location>
        <begin position="268"/>
        <end position="284"/>
    </location>
</feature>
<dbReference type="GO" id="GO:0005739">
    <property type="term" value="C:mitochondrion"/>
    <property type="evidence" value="ECO:0007669"/>
    <property type="project" value="UniProtKB-ARBA"/>
</dbReference>
<dbReference type="InterPro" id="IPR045853">
    <property type="entry name" value="Pep_chain_release_fac_I_sf"/>
</dbReference>
<dbReference type="Pfam" id="PF00472">
    <property type="entry name" value="RF-1"/>
    <property type="match status" value="1"/>
</dbReference>
<dbReference type="InterPro" id="IPR005139">
    <property type="entry name" value="PCRF"/>
</dbReference>
<protein>
    <submittedName>
        <fullName evidence="5">Putative peptide chain release factor 1, mitochondrial</fullName>
    </submittedName>
</protein>
<dbReference type="Gene3D" id="3.30.160.20">
    <property type="match status" value="1"/>
</dbReference>
<dbReference type="InterPro" id="IPR000352">
    <property type="entry name" value="Pep_chain_release_fac_I"/>
</dbReference>
<evidence type="ECO:0000313" key="6">
    <source>
        <dbReference type="Proteomes" id="UP000193685"/>
    </source>
</evidence>
<dbReference type="GO" id="GO:0032543">
    <property type="term" value="P:mitochondrial translation"/>
    <property type="evidence" value="ECO:0007669"/>
    <property type="project" value="UniProtKB-ARBA"/>
</dbReference>
<dbReference type="OMA" id="DHRVGFK"/>
<dbReference type="GeneID" id="63782907"/>
<evidence type="ECO:0000256" key="2">
    <source>
        <dbReference type="ARBA" id="ARBA00022481"/>
    </source>
</evidence>
<comment type="similarity">
    <text evidence="1">Belongs to the prokaryotic/mitochondrial release factor family.</text>
</comment>
<reference evidence="5 6" key="1">
    <citation type="submission" date="2016-07" db="EMBL/GenBank/DDBJ databases">
        <title>Pervasive Adenine N6-methylation of Active Genes in Fungi.</title>
        <authorList>
            <consortium name="DOE Joint Genome Institute"/>
            <person name="Mondo S.J."/>
            <person name="Dannebaum R.O."/>
            <person name="Kuo R.C."/>
            <person name="Labutti K."/>
            <person name="Haridas S."/>
            <person name="Kuo A."/>
            <person name="Salamov A."/>
            <person name="Ahrendt S.R."/>
            <person name="Lipzen A."/>
            <person name="Sullivan W."/>
            <person name="Andreopoulos W.B."/>
            <person name="Clum A."/>
            <person name="Lindquist E."/>
            <person name="Daum C."/>
            <person name="Ramamoorthy G.K."/>
            <person name="Gryganskyi A."/>
            <person name="Culley D."/>
            <person name="Magnuson J.K."/>
            <person name="James T.Y."/>
            <person name="O'Malley M.A."/>
            <person name="Stajich J.E."/>
            <person name="Spatafora J.W."/>
            <person name="Visel A."/>
            <person name="Grigoriev I.V."/>
        </authorList>
    </citation>
    <scope>NUCLEOTIDE SEQUENCE [LARGE SCALE GENOMIC DNA]</scope>
    <source>
        <strain evidence="5 6">12-1054</strain>
    </source>
</reference>
<dbReference type="OrthoDB" id="2019491at2759"/>
<dbReference type="Pfam" id="PF03462">
    <property type="entry name" value="PCRF"/>
    <property type="match status" value="1"/>
</dbReference>
<dbReference type="PANTHER" id="PTHR43804:SF7">
    <property type="entry name" value="LD18447P"/>
    <property type="match status" value="1"/>
</dbReference>
<evidence type="ECO:0000256" key="1">
    <source>
        <dbReference type="ARBA" id="ARBA00010835"/>
    </source>
</evidence>
<keyword evidence="2" id="KW-0488">Methylation</keyword>
<dbReference type="Proteomes" id="UP000193685">
    <property type="component" value="Unassembled WGS sequence"/>
</dbReference>
<keyword evidence="3" id="KW-0648">Protein biosynthesis</keyword>
<dbReference type="PANTHER" id="PTHR43804">
    <property type="entry name" value="LD18447P"/>
    <property type="match status" value="1"/>
</dbReference>
<dbReference type="SMART" id="SM00937">
    <property type="entry name" value="PCRF"/>
    <property type="match status" value="1"/>
</dbReference>
<dbReference type="AlphaFoldDB" id="A0A1Y2EU42"/>
<name>A0A1Y2EU42_PROLT</name>
<comment type="caution">
    <text evidence="5">The sequence shown here is derived from an EMBL/GenBank/DDBJ whole genome shotgun (WGS) entry which is preliminary data.</text>
</comment>
<proteinExistence type="inferred from homology"/>
<accession>A0A1Y2EU42</accession>
<dbReference type="SUPFAM" id="SSF75620">
    <property type="entry name" value="Release factor"/>
    <property type="match status" value="1"/>
</dbReference>
<dbReference type="STRING" id="56484.A0A1Y2EU42"/>
<dbReference type="PROSITE" id="PS00745">
    <property type="entry name" value="RF_PROK_I"/>
    <property type="match status" value="1"/>
</dbReference>
<dbReference type="FunFam" id="3.30.160.20:FF:000004">
    <property type="entry name" value="Peptide chain release factor 1"/>
    <property type="match status" value="1"/>
</dbReference>
<keyword evidence="6" id="KW-1185">Reference proteome</keyword>
<evidence type="ECO:0000313" key="5">
    <source>
        <dbReference type="EMBL" id="ORY75078.1"/>
    </source>
</evidence>
<organism evidence="5 6">
    <name type="scientific">Protomyces lactucae-debilis</name>
    <dbReference type="NCBI Taxonomy" id="2754530"/>
    <lineage>
        <taxon>Eukaryota</taxon>
        <taxon>Fungi</taxon>
        <taxon>Dikarya</taxon>
        <taxon>Ascomycota</taxon>
        <taxon>Taphrinomycotina</taxon>
        <taxon>Taphrinomycetes</taxon>
        <taxon>Taphrinales</taxon>
        <taxon>Protomycetaceae</taxon>
        <taxon>Protomyces</taxon>
    </lineage>
</organism>
<dbReference type="EMBL" id="MCFI01000027">
    <property type="protein sequence ID" value="ORY75078.1"/>
    <property type="molecule type" value="Genomic_DNA"/>
</dbReference>
<evidence type="ECO:0000259" key="4">
    <source>
        <dbReference type="PROSITE" id="PS00745"/>
    </source>
</evidence>
<dbReference type="GO" id="GO:0003747">
    <property type="term" value="F:translation release factor activity"/>
    <property type="evidence" value="ECO:0007669"/>
    <property type="project" value="InterPro"/>
</dbReference>